<dbReference type="InterPro" id="IPR029068">
    <property type="entry name" value="Glyas_Bleomycin-R_OHBP_Dase"/>
</dbReference>
<dbReference type="PANTHER" id="PTHR39175">
    <property type="entry name" value="FAMILY PROTEIN, PUTATIVE (AFU_ORTHOLOGUE AFUA_3G15060)-RELATED"/>
    <property type="match status" value="1"/>
</dbReference>
<dbReference type="PROSITE" id="PS51819">
    <property type="entry name" value="VOC"/>
    <property type="match status" value="1"/>
</dbReference>
<dbReference type="SUPFAM" id="SSF54593">
    <property type="entry name" value="Glyoxalase/Bleomycin resistance protein/Dihydroxybiphenyl dioxygenase"/>
    <property type="match status" value="1"/>
</dbReference>
<evidence type="ECO:0000313" key="3">
    <source>
        <dbReference type="Proteomes" id="UP001281447"/>
    </source>
</evidence>
<comment type="caution">
    <text evidence="2">The sequence shown here is derived from an EMBL/GenBank/DDBJ whole genome shotgun (WGS) entry which is preliminary data.</text>
</comment>
<protein>
    <submittedName>
        <fullName evidence="2">VOC family protein</fullName>
    </submittedName>
</protein>
<dbReference type="PANTHER" id="PTHR39175:SF1">
    <property type="entry name" value="FAMILY PROTEIN, PUTATIVE (AFU_ORTHOLOGUE AFUA_3G15060)-RELATED"/>
    <property type="match status" value="1"/>
</dbReference>
<reference evidence="2 3" key="1">
    <citation type="submission" date="2023-10" db="EMBL/GenBank/DDBJ databases">
        <title>Virgibacillus halophilus 5B73C genome.</title>
        <authorList>
            <person name="Miliotis G."/>
            <person name="Sengupta P."/>
            <person name="Hameed A."/>
            <person name="Chuvochina M."/>
            <person name="Mcdonagh F."/>
            <person name="Simpson A.C."/>
            <person name="Singh N.K."/>
            <person name="Rekha P.D."/>
            <person name="Raman K."/>
            <person name="Hugenholtz P."/>
            <person name="Venkateswaran K."/>
        </authorList>
    </citation>
    <scope>NUCLEOTIDE SEQUENCE [LARGE SCALE GENOMIC DNA]</scope>
    <source>
        <strain evidence="2 3">5B73C</strain>
    </source>
</reference>
<dbReference type="InterPro" id="IPR004360">
    <property type="entry name" value="Glyas_Fos-R_dOase_dom"/>
</dbReference>
<dbReference type="Proteomes" id="UP001281447">
    <property type="component" value="Unassembled WGS sequence"/>
</dbReference>
<keyword evidence="3" id="KW-1185">Reference proteome</keyword>
<dbReference type="EMBL" id="JAWDIP010000004">
    <property type="protein sequence ID" value="MDY0395902.1"/>
    <property type="molecule type" value="Genomic_DNA"/>
</dbReference>
<dbReference type="Pfam" id="PF00903">
    <property type="entry name" value="Glyoxalase"/>
    <property type="match status" value="1"/>
</dbReference>
<gene>
    <name evidence="2" type="ORF">RWE15_17815</name>
</gene>
<dbReference type="RefSeq" id="WP_390352248.1">
    <property type="nucleotide sequence ID" value="NZ_JBHUIZ010000003.1"/>
</dbReference>
<evidence type="ECO:0000259" key="1">
    <source>
        <dbReference type="PROSITE" id="PS51819"/>
    </source>
</evidence>
<dbReference type="InterPro" id="IPR037523">
    <property type="entry name" value="VOC_core"/>
</dbReference>
<dbReference type="Gene3D" id="3.10.180.10">
    <property type="entry name" value="2,3-Dihydroxybiphenyl 1,2-Dioxygenase, domain 1"/>
    <property type="match status" value="1"/>
</dbReference>
<proteinExistence type="predicted"/>
<sequence>MLKTMEKGVMILTFQLEKLDHVQLAIPESGEEEARNFYGKVLGFQEVEKPETLKRRGGVWFKKEDLQLHCGVEEPFTPQKKAHPAIRIKNLAALIVHLRKKKIAFQQDTLLPGADRIYVFDPFGNRLEFLEWQNK</sequence>
<organism evidence="2 3">
    <name type="scientific">Tigheibacillus halophilus</name>
    <dbReference type="NCBI Taxonomy" id="361280"/>
    <lineage>
        <taxon>Bacteria</taxon>
        <taxon>Bacillati</taxon>
        <taxon>Bacillota</taxon>
        <taxon>Bacilli</taxon>
        <taxon>Bacillales</taxon>
        <taxon>Bacillaceae</taxon>
        <taxon>Tigheibacillus</taxon>
    </lineage>
</organism>
<name>A0ABU5CB69_9BACI</name>
<evidence type="ECO:0000313" key="2">
    <source>
        <dbReference type="EMBL" id="MDY0395902.1"/>
    </source>
</evidence>
<feature type="domain" description="VOC" evidence="1">
    <location>
        <begin position="18"/>
        <end position="132"/>
    </location>
</feature>
<accession>A0ABU5CB69</accession>